<evidence type="ECO:0000256" key="7">
    <source>
        <dbReference type="PROSITE-ProRule" id="PRU00357"/>
    </source>
</evidence>
<dbReference type="GO" id="GO:0009736">
    <property type="term" value="P:cytokinin-activated signaling pathway"/>
    <property type="evidence" value="ECO:0007669"/>
    <property type="project" value="InterPro"/>
</dbReference>
<feature type="domain" description="CCT" evidence="10">
    <location>
        <begin position="658"/>
        <end position="700"/>
    </location>
</feature>
<accession>A0AAX6EDT9</accession>
<dbReference type="GO" id="GO:0000160">
    <property type="term" value="P:phosphorelay signal transduction system"/>
    <property type="evidence" value="ECO:0007669"/>
    <property type="project" value="UniProtKB-KW"/>
</dbReference>
<feature type="region of interest" description="Disordered" evidence="8">
    <location>
        <begin position="440"/>
        <end position="473"/>
    </location>
</feature>
<comment type="similarity">
    <text evidence="2">Belongs to the ARR-like family.</text>
</comment>
<proteinExistence type="inferred from homology"/>
<evidence type="ECO:0000259" key="10">
    <source>
        <dbReference type="PROSITE" id="PS51017"/>
    </source>
</evidence>
<dbReference type="PANTHER" id="PTHR43874:SF146">
    <property type="entry name" value="TWO-COMPONENT RESPONSE REGULATOR-LIKE APRR9"/>
    <property type="match status" value="1"/>
</dbReference>
<evidence type="ECO:0000256" key="5">
    <source>
        <dbReference type="ARBA" id="ARBA00023242"/>
    </source>
</evidence>
<evidence type="ECO:0000256" key="3">
    <source>
        <dbReference type="ARBA" id="ARBA00023012"/>
    </source>
</evidence>
<dbReference type="PROSITE" id="PS50110">
    <property type="entry name" value="RESPONSE_REGULATORY"/>
    <property type="match status" value="1"/>
</dbReference>
<dbReference type="Proteomes" id="UP001140949">
    <property type="component" value="Unassembled WGS sequence"/>
</dbReference>
<evidence type="ECO:0000259" key="9">
    <source>
        <dbReference type="PROSITE" id="PS50110"/>
    </source>
</evidence>
<dbReference type="PANTHER" id="PTHR43874">
    <property type="entry name" value="TWO-COMPONENT RESPONSE REGULATOR"/>
    <property type="match status" value="1"/>
</dbReference>
<dbReference type="InterPro" id="IPR001789">
    <property type="entry name" value="Sig_transdc_resp-reg_receiver"/>
</dbReference>
<keyword evidence="5 7" id="KW-0539">Nucleus</keyword>
<comment type="caution">
    <text evidence="11">The sequence shown here is derived from an EMBL/GenBank/DDBJ whole genome shotgun (WGS) entry which is preliminary data.</text>
</comment>
<reference evidence="11" key="1">
    <citation type="journal article" date="2023" name="GigaByte">
        <title>Genome assembly of the bearded iris, Iris pallida Lam.</title>
        <authorList>
            <person name="Bruccoleri R.E."/>
            <person name="Oakeley E.J."/>
            <person name="Faust A.M.E."/>
            <person name="Altorfer M."/>
            <person name="Dessus-Babus S."/>
            <person name="Burckhardt D."/>
            <person name="Oertli M."/>
            <person name="Naumann U."/>
            <person name="Petersen F."/>
            <person name="Wong J."/>
        </authorList>
    </citation>
    <scope>NUCLEOTIDE SEQUENCE</scope>
    <source>
        <strain evidence="11">GSM-AAB239-AS_SAM_17_03QT</strain>
    </source>
</reference>
<dbReference type="PROSITE" id="PS51017">
    <property type="entry name" value="CCT"/>
    <property type="match status" value="1"/>
</dbReference>
<dbReference type="AlphaFoldDB" id="A0AAX6EDT9"/>
<keyword evidence="4" id="KW-0090">Biological rhythms</keyword>
<protein>
    <submittedName>
        <fullName evidence="11">Two-component response regulator-like PRR95</fullName>
    </submittedName>
</protein>
<feature type="region of interest" description="Disordered" evidence="8">
    <location>
        <begin position="213"/>
        <end position="261"/>
    </location>
</feature>
<dbReference type="InterPro" id="IPR010402">
    <property type="entry name" value="CCT_domain"/>
</dbReference>
<evidence type="ECO:0000313" key="11">
    <source>
        <dbReference type="EMBL" id="KAJ6802216.1"/>
    </source>
</evidence>
<dbReference type="Pfam" id="PF06203">
    <property type="entry name" value="CCT"/>
    <property type="match status" value="1"/>
</dbReference>
<comment type="caution">
    <text evidence="6">Lacks conserved residue(s) required for the propagation of feature annotation.</text>
</comment>
<organism evidence="11 12">
    <name type="scientific">Iris pallida</name>
    <name type="common">Sweet iris</name>
    <dbReference type="NCBI Taxonomy" id="29817"/>
    <lineage>
        <taxon>Eukaryota</taxon>
        <taxon>Viridiplantae</taxon>
        <taxon>Streptophyta</taxon>
        <taxon>Embryophyta</taxon>
        <taxon>Tracheophyta</taxon>
        <taxon>Spermatophyta</taxon>
        <taxon>Magnoliopsida</taxon>
        <taxon>Liliopsida</taxon>
        <taxon>Asparagales</taxon>
        <taxon>Iridaceae</taxon>
        <taxon>Iridoideae</taxon>
        <taxon>Irideae</taxon>
        <taxon>Iris</taxon>
    </lineage>
</organism>
<feature type="compositionally biased region" description="Low complexity" evidence="8">
    <location>
        <begin position="245"/>
        <end position="257"/>
    </location>
</feature>
<keyword evidence="3" id="KW-0902">Two-component regulatory system</keyword>
<keyword evidence="12" id="KW-1185">Reference proteome</keyword>
<dbReference type="InterPro" id="IPR045279">
    <property type="entry name" value="ARR-like"/>
</dbReference>
<dbReference type="GO" id="GO:0048511">
    <property type="term" value="P:rhythmic process"/>
    <property type="evidence" value="ECO:0007669"/>
    <property type="project" value="UniProtKB-KW"/>
</dbReference>
<dbReference type="SMART" id="SM00448">
    <property type="entry name" value="REC"/>
    <property type="match status" value="1"/>
</dbReference>
<dbReference type="Gene3D" id="3.40.50.2300">
    <property type="match status" value="1"/>
</dbReference>
<feature type="domain" description="Response regulatory" evidence="9">
    <location>
        <begin position="47"/>
        <end position="165"/>
    </location>
</feature>
<dbReference type="SUPFAM" id="SSF52172">
    <property type="entry name" value="CheY-like"/>
    <property type="match status" value="1"/>
</dbReference>
<evidence type="ECO:0000256" key="2">
    <source>
        <dbReference type="ARBA" id="ARBA00010330"/>
    </source>
</evidence>
<gene>
    <name evidence="11" type="ORF">M6B38_194175</name>
</gene>
<sequence length="716" mass="79845">MGWPRRMLEEETEEVVEVAAAEEVEEVAGSHEVVRWESFLRRGASLRVLLVEGDDSTRQIIAALLRKCNYKVAAVSDGWKAWEILKEKPQGIDLVLTEVELPSVSGLSLLTMITDHETCKNIPVIMMSSHDSINMVYKYMLKGAADFLVKPIRRNELRNLWQHVWRRQSMTDGHAGKSFHQDGNLGKRKHDFMSEKEENISGYAACTKKNKECSKKGSDAESSCTRSDMEAESTYKLNQQEHKQTTFTSFSSTQGSSRQNDEDQIMLNDSLPVHEGQTEGKATALSLEAKPSSGKCMSNKRLIDEERSCALVETTNEGLKPTESVDNNIAIDTEEQNSCQDTPLKEAINLIGLMEYQPENGYGIRNYIADERSLSKNMKIFNDKDAVCRSSPPMPHLELSLRRYQYSSFEEERGECGALNHSGSSAFSQYSSRTALPTTLTRTTSPADGEECFGTSTRVVPDQGSGSSSGAPRWYGAPPSMNIEEVMPAGVPAQNGKAIKCSPLRVVPLPIPARGTNLDSSSSGHGPLTIPMFYQQSSANSLWNNIPPTWQQVDNKDTSHQRDVKDVNSFRSHQADDQSQSSHNLHADQTQEANLELRDEQIHLSSVGDSGSSNICNGTTNHLNNSEGGNFCNTNTGASAEVENEVKKLADIYRTSQREAALNKFRMKRKDRCFEKKVRYQSRKKLAEQRPRVKGQFVRHVQPDPCSTEVLTRAKS</sequence>
<dbReference type="Pfam" id="PF00072">
    <property type="entry name" value="Response_reg"/>
    <property type="match status" value="1"/>
</dbReference>
<evidence type="ECO:0000256" key="6">
    <source>
        <dbReference type="PROSITE-ProRule" id="PRU00169"/>
    </source>
</evidence>
<feature type="compositionally biased region" description="Polar residues" evidence="8">
    <location>
        <begin position="454"/>
        <end position="470"/>
    </location>
</feature>
<name>A0AAX6EDT9_IRIPA</name>
<dbReference type="GO" id="GO:0005634">
    <property type="term" value="C:nucleus"/>
    <property type="evidence" value="ECO:0007669"/>
    <property type="project" value="UniProtKB-SubCell"/>
</dbReference>
<evidence type="ECO:0000256" key="1">
    <source>
        <dbReference type="ARBA" id="ARBA00004123"/>
    </source>
</evidence>
<dbReference type="EMBL" id="JANAVB010037417">
    <property type="protein sequence ID" value="KAJ6802216.1"/>
    <property type="molecule type" value="Genomic_DNA"/>
</dbReference>
<dbReference type="InterPro" id="IPR011006">
    <property type="entry name" value="CheY-like_superfamily"/>
</dbReference>
<evidence type="ECO:0000313" key="12">
    <source>
        <dbReference type="Proteomes" id="UP001140949"/>
    </source>
</evidence>
<reference evidence="11" key="2">
    <citation type="submission" date="2023-04" db="EMBL/GenBank/DDBJ databases">
        <authorList>
            <person name="Bruccoleri R.E."/>
            <person name="Oakeley E.J."/>
            <person name="Faust A.-M."/>
            <person name="Dessus-Babus S."/>
            <person name="Altorfer M."/>
            <person name="Burckhardt D."/>
            <person name="Oertli M."/>
            <person name="Naumann U."/>
            <person name="Petersen F."/>
            <person name="Wong J."/>
        </authorList>
    </citation>
    <scope>NUCLEOTIDE SEQUENCE</scope>
    <source>
        <strain evidence="11">GSM-AAB239-AS_SAM_17_03QT</strain>
        <tissue evidence="11">Leaf</tissue>
    </source>
</reference>
<evidence type="ECO:0000256" key="4">
    <source>
        <dbReference type="ARBA" id="ARBA00023108"/>
    </source>
</evidence>
<evidence type="ECO:0000256" key="8">
    <source>
        <dbReference type="SAM" id="MobiDB-lite"/>
    </source>
</evidence>
<comment type="subcellular location">
    <subcellularLocation>
        <location evidence="1 7">Nucleus</location>
    </subcellularLocation>
</comment>